<dbReference type="STRING" id="936435.F8QCL2"/>
<dbReference type="EMBL" id="GL945490">
    <property type="protein sequence ID" value="EGN93877.1"/>
    <property type="molecule type" value="Genomic_DNA"/>
</dbReference>
<reference evidence="4" key="1">
    <citation type="journal article" date="2011" name="Science">
        <title>The plant cell wall-decomposing machinery underlies the functional diversity of forest fungi.</title>
        <authorList>
            <person name="Eastwood D.C."/>
            <person name="Floudas D."/>
            <person name="Binder M."/>
            <person name="Majcherczyk A."/>
            <person name="Schneider P."/>
            <person name="Aerts A."/>
            <person name="Asiegbu F.O."/>
            <person name="Baker S.E."/>
            <person name="Barry K."/>
            <person name="Bendiksby M."/>
            <person name="Blumentritt M."/>
            <person name="Coutinho P.M."/>
            <person name="Cullen D."/>
            <person name="de Vries R.P."/>
            <person name="Gathman A."/>
            <person name="Goodell B."/>
            <person name="Henrissat B."/>
            <person name="Ihrmark K."/>
            <person name="Kauserud H."/>
            <person name="Kohler A."/>
            <person name="LaButti K."/>
            <person name="Lapidus A."/>
            <person name="Lavin J.L."/>
            <person name="Lee Y.-H."/>
            <person name="Lindquist E."/>
            <person name="Lilly W."/>
            <person name="Lucas S."/>
            <person name="Morin E."/>
            <person name="Murat C."/>
            <person name="Oguiza J.A."/>
            <person name="Park J."/>
            <person name="Pisabarro A.G."/>
            <person name="Riley R."/>
            <person name="Rosling A."/>
            <person name="Salamov A."/>
            <person name="Schmidt O."/>
            <person name="Schmutz J."/>
            <person name="Skrede I."/>
            <person name="Stenlid J."/>
            <person name="Wiebenga A."/>
            <person name="Xie X."/>
            <person name="Kuees U."/>
            <person name="Hibbett D.S."/>
            <person name="Hoffmeister D."/>
            <person name="Hoegberg N."/>
            <person name="Martin F."/>
            <person name="Grigoriev I.V."/>
            <person name="Watkinson S.C."/>
        </authorList>
    </citation>
    <scope>NUCLEOTIDE SEQUENCE [LARGE SCALE GENOMIC DNA]</scope>
    <source>
        <strain evidence="4">strain S7.3</strain>
    </source>
</reference>
<keyword evidence="4" id="KW-1185">Reference proteome</keyword>
<accession>F8QCL2</accession>
<evidence type="ECO:0000259" key="2">
    <source>
        <dbReference type="Pfam" id="PF00135"/>
    </source>
</evidence>
<dbReference type="AlphaFoldDB" id="F8QCL2"/>
<dbReference type="InterPro" id="IPR019819">
    <property type="entry name" value="Carboxylesterase_B_CS"/>
</dbReference>
<dbReference type="InParanoid" id="F8QCL2"/>
<dbReference type="InterPro" id="IPR002018">
    <property type="entry name" value="CarbesteraseB"/>
</dbReference>
<dbReference type="PANTHER" id="PTHR43903">
    <property type="entry name" value="NEUROLIGIN"/>
    <property type="match status" value="1"/>
</dbReference>
<keyword evidence="1" id="KW-0732">Signal</keyword>
<dbReference type="PROSITE" id="PS00941">
    <property type="entry name" value="CARBOXYLESTERASE_B_2"/>
    <property type="match status" value="1"/>
</dbReference>
<proteinExistence type="predicted"/>
<gene>
    <name evidence="3" type="ORF">SERLA73DRAFT_78251</name>
</gene>
<dbReference type="Gene3D" id="3.40.50.1820">
    <property type="entry name" value="alpha/beta hydrolase"/>
    <property type="match status" value="2"/>
</dbReference>
<dbReference type="Pfam" id="PF00135">
    <property type="entry name" value="COesterase"/>
    <property type="match status" value="1"/>
</dbReference>
<feature type="domain" description="Carboxylesterase type B" evidence="2">
    <location>
        <begin position="91"/>
        <end position="177"/>
    </location>
</feature>
<dbReference type="InterPro" id="IPR029058">
    <property type="entry name" value="AB_hydrolase_fold"/>
</dbReference>
<evidence type="ECO:0000313" key="3">
    <source>
        <dbReference type="EMBL" id="EGN93877.1"/>
    </source>
</evidence>
<dbReference type="HOGENOM" id="CLU_956989_0_0_1"/>
<dbReference type="InterPro" id="IPR051093">
    <property type="entry name" value="Neuroligin/BSAL"/>
</dbReference>
<protein>
    <recommendedName>
        <fullName evidence="2">Carboxylesterase type B domain-containing protein</fullName>
    </recommendedName>
</protein>
<sequence length="291" mass="32435">MRSQFIRPASWPTRTASRKGIKRMMGRPLLIHHPLVPFTLNLAFKLSPLMEWWKILSAAVADKIFHVLLYVITATTLSPPSVKLDHAIFTGTTNGSVSAFLGIPYTQPPGTYDASVYGLICPQQTTRIPFGNLTAETEAILASVLLNASPQSEDCLTINVYKPANATPSSKLPVVVFKRVAAFLGDINFQGPRRFLLQARSGHQKTWSFLSKRMKDTPGLGAFHGSDIDIIYGSADMTDYLIRINWPQYKNETPSLLTFLDGSIPANITQDTYRKEGIEFVTQMMLDDPWQ</sequence>
<name>F8QCL2_SERL3</name>
<organism evidence="4">
    <name type="scientific">Serpula lacrymans var. lacrymans (strain S7.3)</name>
    <name type="common">Dry rot fungus</name>
    <dbReference type="NCBI Taxonomy" id="936435"/>
    <lineage>
        <taxon>Eukaryota</taxon>
        <taxon>Fungi</taxon>
        <taxon>Dikarya</taxon>
        <taxon>Basidiomycota</taxon>
        <taxon>Agaricomycotina</taxon>
        <taxon>Agaricomycetes</taxon>
        <taxon>Agaricomycetidae</taxon>
        <taxon>Boletales</taxon>
        <taxon>Coniophorineae</taxon>
        <taxon>Serpulaceae</taxon>
        <taxon>Serpula</taxon>
    </lineage>
</organism>
<evidence type="ECO:0000256" key="1">
    <source>
        <dbReference type="ARBA" id="ARBA00022729"/>
    </source>
</evidence>
<dbReference type="Proteomes" id="UP000008063">
    <property type="component" value="Unassembled WGS sequence"/>
</dbReference>
<evidence type="ECO:0000313" key="4">
    <source>
        <dbReference type="Proteomes" id="UP000008063"/>
    </source>
</evidence>
<dbReference type="SUPFAM" id="SSF53474">
    <property type="entry name" value="alpha/beta-Hydrolases"/>
    <property type="match status" value="2"/>
</dbReference>